<sequence>MTSFEVEKIIRCYCTSNFPSWKLTSANTFAELHGWSHGGLNYSMRFLIENMRESEKSEGRFPVQVTNWLQQKAGIISPLVGANLKI</sequence>
<dbReference type="Proteomes" id="UP000234323">
    <property type="component" value="Unassembled WGS sequence"/>
</dbReference>
<organism evidence="1 2">
    <name type="scientific">Rhizophagus irregularis</name>
    <dbReference type="NCBI Taxonomy" id="588596"/>
    <lineage>
        <taxon>Eukaryota</taxon>
        <taxon>Fungi</taxon>
        <taxon>Fungi incertae sedis</taxon>
        <taxon>Mucoromycota</taxon>
        <taxon>Glomeromycotina</taxon>
        <taxon>Glomeromycetes</taxon>
        <taxon>Glomerales</taxon>
        <taxon>Glomeraceae</taxon>
        <taxon>Rhizophagus</taxon>
    </lineage>
</organism>
<reference evidence="1 2" key="1">
    <citation type="submission" date="2015-10" db="EMBL/GenBank/DDBJ databases">
        <title>Genome analyses suggest a sexual origin of heterokaryosis in a supposedly ancient asexual fungus.</title>
        <authorList>
            <person name="Ropars J."/>
            <person name="Sedzielewska K."/>
            <person name="Noel J."/>
            <person name="Charron P."/>
            <person name="Farinelli L."/>
            <person name="Marton T."/>
            <person name="Kruger M."/>
            <person name="Pelin A."/>
            <person name="Brachmann A."/>
            <person name="Corradi N."/>
        </authorList>
    </citation>
    <scope>NUCLEOTIDE SEQUENCE [LARGE SCALE GENOMIC DNA]</scope>
    <source>
        <strain evidence="1 2">A4</strain>
    </source>
</reference>
<proteinExistence type="predicted"/>
<gene>
    <name evidence="1" type="ORF">RhiirA4_479409</name>
</gene>
<accession>A0A2I1HGE6</accession>
<evidence type="ECO:0000313" key="2">
    <source>
        <dbReference type="Proteomes" id="UP000234323"/>
    </source>
</evidence>
<name>A0A2I1HGE6_9GLOM</name>
<keyword evidence="2" id="KW-1185">Reference proteome</keyword>
<dbReference type="EMBL" id="LLXI01002774">
    <property type="protein sequence ID" value="PKY57949.1"/>
    <property type="molecule type" value="Genomic_DNA"/>
</dbReference>
<evidence type="ECO:0000313" key="1">
    <source>
        <dbReference type="EMBL" id="PKY57949.1"/>
    </source>
</evidence>
<comment type="caution">
    <text evidence="1">The sequence shown here is derived from an EMBL/GenBank/DDBJ whole genome shotgun (WGS) entry which is preliminary data.</text>
</comment>
<dbReference type="AlphaFoldDB" id="A0A2I1HGE6"/>
<protein>
    <submittedName>
        <fullName evidence="1">Uncharacterized protein</fullName>
    </submittedName>
</protein>